<evidence type="ECO:0000313" key="4">
    <source>
        <dbReference type="Proteomes" id="UP000015100"/>
    </source>
</evidence>
<feature type="chain" id="PRO_5004547810" evidence="2">
    <location>
        <begin position="20"/>
        <end position="122"/>
    </location>
</feature>
<accession>S8A8Z7</accession>
<reference evidence="3 4" key="1">
    <citation type="journal article" date="2013" name="PLoS Genet.">
        <title>Genomic mechanisms accounting for the adaptation to parasitism in nematode-trapping fungi.</title>
        <authorList>
            <person name="Meerupati T."/>
            <person name="Andersson K.M."/>
            <person name="Friman E."/>
            <person name="Kumar D."/>
            <person name="Tunlid A."/>
            <person name="Ahren D."/>
        </authorList>
    </citation>
    <scope>NUCLEOTIDE SEQUENCE [LARGE SCALE GENOMIC DNA]</scope>
    <source>
        <strain evidence="3 4">CBS 200.50</strain>
    </source>
</reference>
<evidence type="ECO:0000313" key="3">
    <source>
        <dbReference type="EMBL" id="EPS37591.1"/>
    </source>
</evidence>
<keyword evidence="4" id="KW-1185">Reference proteome</keyword>
<dbReference type="OrthoDB" id="6127264at2759"/>
<keyword evidence="2" id="KW-0732">Signal</keyword>
<evidence type="ECO:0000256" key="1">
    <source>
        <dbReference type="SAM" id="MobiDB-lite"/>
    </source>
</evidence>
<sequence length="122" mass="12716">MKFSAGLLLLAVSVVSVAAAPSPTHTTSAKAAGATVKHEKGDKAAAKPAKDAKPAAVAAPSGPTQQWFGEAPFCKGNKCPDGWTRVRENATADKCDNDKMTCVGVSSNACWFGWKKVLCEHK</sequence>
<feature type="signal peptide" evidence="2">
    <location>
        <begin position="1"/>
        <end position="19"/>
    </location>
</feature>
<feature type="compositionally biased region" description="Low complexity" evidence="1">
    <location>
        <begin position="22"/>
        <end position="32"/>
    </location>
</feature>
<feature type="region of interest" description="Disordered" evidence="1">
    <location>
        <begin position="22"/>
        <end position="64"/>
    </location>
</feature>
<reference evidence="4" key="2">
    <citation type="submission" date="2013-04" db="EMBL/GenBank/DDBJ databases">
        <title>Genomic mechanisms accounting for the adaptation to parasitism in nematode-trapping fungi.</title>
        <authorList>
            <person name="Ahren D.G."/>
        </authorList>
    </citation>
    <scope>NUCLEOTIDE SEQUENCE [LARGE SCALE GENOMIC DNA]</scope>
    <source>
        <strain evidence="4">CBS 200.50</strain>
    </source>
</reference>
<evidence type="ECO:0000256" key="2">
    <source>
        <dbReference type="SAM" id="SignalP"/>
    </source>
</evidence>
<protein>
    <submittedName>
        <fullName evidence="3">Uncharacterized protein</fullName>
    </submittedName>
</protein>
<gene>
    <name evidence="3" type="ORF">H072_8717</name>
</gene>
<dbReference type="Proteomes" id="UP000015100">
    <property type="component" value="Unassembled WGS sequence"/>
</dbReference>
<proteinExistence type="predicted"/>
<organism evidence="3 4">
    <name type="scientific">Dactylellina haptotyla (strain CBS 200.50)</name>
    <name type="common">Nematode-trapping fungus</name>
    <name type="synonym">Monacrosporium haptotylum</name>
    <dbReference type="NCBI Taxonomy" id="1284197"/>
    <lineage>
        <taxon>Eukaryota</taxon>
        <taxon>Fungi</taxon>
        <taxon>Dikarya</taxon>
        <taxon>Ascomycota</taxon>
        <taxon>Pezizomycotina</taxon>
        <taxon>Orbiliomycetes</taxon>
        <taxon>Orbiliales</taxon>
        <taxon>Orbiliaceae</taxon>
        <taxon>Dactylellina</taxon>
    </lineage>
</organism>
<feature type="compositionally biased region" description="Basic and acidic residues" evidence="1">
    <location>
        <begin position="36"/>
        <end position="53"/>
    </location>
</feature>
<dbReference type="HOGENOM" id="CLU_2026643_0_0_1"/>
<dbReference type="EMBL" id="AQGS01000631">
    <property type="protein sequence ID" value="EPS37591.1"/>
    <property type="molecule type" value="Genomic_DNA"/>
</dbReference>
<name>S8A8Z7_DACHA</name>
<comment type="caution">
    <text evidence="3">The sequence shown here is derived from an EMBL/GenBank/DDBJ whole genome shotgun (WGS) entry which is preliminary data.</text>
</comment>
<dbReference type="AlphaFoldDB" id="S8A8Z7"/>